<evidence type="ECO:0000313" key="2">
    <source>
        <dbReference type="EMBL" id="QDH78756.1"/>
    </source>
</evidence>
<dbReference type="Proteomes" id="UP000316614">
    <property type="component" value="Chromosome"/>
</dbReference>
<protein>
    <submittedName>
        <fullName evidence="2">DinB family protein</fullName>
    </submittedName>
</protein>
<gene>
    <name evidence="2" type="ORF">FKX85_06795</name>
</gene>
<dbReference type="KEGG" id="echi:FKX85_06795"/>
<evidence type="ECO:0000259" key="1">
    <source>
        <dbReference type="Pfam" id="PF12867"/>
    </source>
</evidence>
<dbReference type="Pfam" id="PF12867">
    <property type="entry name" value="DinB_2"/>
    <property type="match status" value="1"/>
</dbReference>
<sequence length="175" mass="20388">MSTKKDVFESLKEISHQLVTMLNTLSEEQLNTVPFEGSWTAGQVGNHLLKSYAAADILSGETSECHRKPDEKVWEVKNLFLDFTIKMESPVEILPDKGPIDKAVLIPAIEKRLEQFMAFQKVDVTRICREFAIPEYGDFTRLEWLWFTVFHTRRHVYQLERIISKLTKKSYTNVH</sequence>
<dbReference type="EMBL" id="CP041253">
    <property type="protein sequence ID" value="QDH78756.1"/>
    <property type="molecule type" value="Genomic_DNA"/>
</dbReference>
<dbReference type="SUPFAM" id="SSF109854">
    <property type="entry name" value="DinB/YfiT-like putative metalloenzymes"/>
    <property type="match status" value="1"/>
</dbReference>
<dbReference type="OrthoDB" id="679284at2"/>
<dbReference type="InterPro" id="IPR034660">
    <property type="entry name" value="DinB/YfiT-like"/>
</dbReference>
<dbReference type="Gene3D" id="1.20.120.450">
    <property type="entry name" value="dinb family like domain"/>
    <property type="match status" value="1"/>
</dbReference>
<name>A0A514CG06_9BACT</name>
<dbReference type="RefSeq" id="WP_141614010.1">
    <property type="nucleotide sequence ID" value="NZ_CP041253.1"/>
</dbReference>
<dbReference type="InterPro" id="IPR024775">
    <property type="entry name" value="DinB-like"/>
</dbReference>
<evidence type="ECO:0000313" key="3">
    <source>
        <dbReference type="Proteomes" id="UP000316614"/>
    </source>
</evidence>
<feature type="domain" description="DinB-like" evidence="1">
    <location>
        <begin position="16"/>
        <end position="159"/>
    </location>
</feature>
<dbReference type="AlphaFoldDB" id="A0A514CG06"/>
<proteinExistence type="predicted"/>
<organism evidence="2 3">
    <name type="scientific">Echinicola soli</name>
    <dbReference type="NCBI Taxonomy" id="2591634"/>
    <lineage>
        <taxon>Bacteria</taxon>
        <taxon>Pseudomonadati</taxon>
        <taxon>Bacteroidota</taxon>
        <taxon>Cytophagia</taxon>
        <taxon>Cytophagales</taxon>
        <taxon>Cyclobacteriaceae</taxon>
        <taxon>Echinicola</taxon>
    </lineage>
</organism>
<keyword evidence="3" id="KW-1185">Reference proteome</keyword>
<accession>A0A514CG06</accession>
<reference evidence="2 3" key="1">
    <citation type="submission" date="2019-06" db="EMBL/GenBank/DDBJ databases">
        <title>Echinicola alkalisoli sp. nov. isolated from saline soil.</title>
        <authorList>
            <person name="Sun J.-Q."/>
            <person name="Xu L."/>
        </authorList>
    </citation>
    <scope>NUCLEOTIDE SEQUENCE [LARGE SCALE GENOMIC DNA]</scope>
    <source>
        <strain evidence="2 3">LN3S3</strain>
    </source>
</reference>